<organism evidence="3 4">
    <name type="scientific">Salinirubrum litoreum</name>
    <dbReference type="NCBI Taxonomy" id="1126234"/>
    <lineage>
        <taxon>Archaea</taxon>
        <taxon>Methanobacteriati</taxon>
        <taxon>Methanobacteriota</taxon>
        <taxon>Stenosarchaea group</taxon>
        <taxon>Halobacteria</taxon>
        <taxon>Halobacteriales</taxon>
        <taxon>Haloferacaceae</taxon>
        <taxon>Salinirubrum</taxon>
    </lineage>
</organism>
<dbReference type="Pfam" id="PF22725">
    <property type="entry name" value="GFO_IDH_MocA_C3"/>
    <property type="match status" value="1"/>
</dbReference>
<dbReference type="RefSeq" id="WP_227229832.1">
    <property type="nucleotide sequence ID" value="NZ_JAJCVJ010000002.1"/>
</dbReference>
<dbReference type="Gene3D" id="3.40.50.720">
    <property type="entry name" value="NAD(P)-binding Rossmann-like Domain"/>
    <property type="match status" value="1"/>
</dbReference>
<proteinExistence type="predicted"/>
<evidence type="ECO:0000313" key="3">
    <source>
        <dbReference type="EMBL" id="MFC5367583.1"/>
    </source>
</evidence>
<dbReference type="InterPro" id="IPR000683">
    <property type="entry name" value="Gfo/Idh/MocA-like_OxRdtase_N"/>
</dbReference>
<feature type="domain" description="Gfo/Idh/MocA-like oxidoreductase N-terminal" evidence="1">
    <location>
        <begin position="8"/>
        <end position="121"/>
    </location>
</feature>
<protein>
    <submittedName>
        <fullName evidence="3">Gfo/Idh/MocA family oxidoreductase</fullName>
    </submittedName>
</protein>
<dbReference type="InterPro" id="IPR036291">
    <property type="entry name" value="NAD(P)-bd_dom_sf"/>
</dbReference>
<dbReference type="PANTHER" id="PTHR43377">
    <property type="entry name" value="BILIVERDIN REDUCTASE A"/>
    <property type="match status" value="1"/>
</dbReference>
<dbReference type="InterPro" id="IPR051450">
    <property type="entry name" value="Gfo/Idh/MocA_Oxidoreductases"/>
</dbReference>
<sequence length="327" mass="35445">MTDDTVAAGVVGVGSMGRNHARVYADLDGVDLVGVTDVDEQAAERVAEQHDTAARSRDDLLAAADVVSVAVPTQFHYETARAALTADTDVLVEKPFVADPAKGRELIDLADRRDRVLQVGHVERFNPAVRTLRDIVTELDIHAVSTERLGPPLDREIDDSVVLDIMIHDLDVVLDVVDGSVEQYGAVGTEDCRYANANLRFDSGVTANLTASRVTQEKVRSLTISAADCRVKVDYLDQSIEIHRSSVPSYIHDEGTIRHRHENVVEQLTVERTEPLQNELASFVEAARTRSGPVVTGEQALSVLELTLALDEAAQQTAAGGHPVSTD</sequence>
<dbReference type="Gene3D" id="3.30.360.10">
    <property type="entry name" value="Dihydrodipicolinate Reductase, domain 2"/>
    <property type="match status" value="1"/>
</dbReference>
<evidence type="ECO:0000259" key="2">
    <source>
        <dbReference type="Pfam" id="PF22725"/>
    </source>
</evidence>
<dbReference type="Proteomes" id="UP001596201">
    <property type="component" value="Unassembled WGS sequence"/>
</dbReference>
<dbReference type="SUPFAM" id="SSF55347">
    <property type="entry name" value="Glyceraldehyde-3-phosphate dehydrogenase-like, C-terminal domain"/>
    <property type="match status" value="1"/>
</dbReference>
<dbReference type="SUPFAM" id="SSF51735">
    <property type="entry name" value="NAD(P)-binding Rossmann-fold domains"/>
    <property type="match status" value="1"/>
</dbReference>
<name>A0ABD5RC90_9EURY</name>
<accession>A0ABD5RC90</accession>
<keyword evidence="4" id="KW-1185">Reference proteome</keyword>
<evidence type="ECO:0000313" key="4">
    <source>
        <dbReference type="Proteomes" id="UP001596201"/>
    </source>
</evidence>
<dbReference type="InterPro" id="IPR055170">
    <property type="entry name" value="GFO_IDH_MocA-like_dom"/>
</dbReference>
<reference evidence="3 4" key="1">
    <citation type="journal article" date="2019" name="Int. J. Syst. Evol. Microbiol.">
        <title>The Global Catalogue of Microorganisms (GCM) 10K type strain sequencing project: providing services to taxonomists for standard genome sequencing and annotation.</title>
        <authorList>
            <consortium name="The Broad Institute Genomics Platform"/>
            <consortium name="The Broad Institute Genome Sequencing Center for Infectious Disease"/>
            <person name="Wu L."/>
            <person name="Ma J."/>
        </authorList>
    </citation>
    <scope>NUCLEOTIDE SEQUENCE [LARGE SCALE GENOMIC DNA]</scope>
    <source>
        <strain evidence="3 4">CGMCC 1.12237</strain>
    </source>
</reference>
<dbReference type="PANTHER" id="PTHR43377:SF1">
    <property type="entry name" value="BILIVERDIN REDUCTASE A"/>
    <property type="match status" value="1"/>
</dbReference>
<gene>
    <name evidence="3" type="ORF">ACFPJ5_11615</name>
</gene>
<dbReference type="AlphaFoldDB" id="A0ABD5RC90"/>
<feature type="domain" description="GFO/IDH/MocA-like oxidoreductase" evidence="2">
    <location>
        <begin position="154"/>
        <end position="224"/>
    </location>
</feature>
<evidence type="ECO:0000259" key="1">
    <source>
        <dbReference type="Pfam" id="PF01408"/>
    </source>
</evidence>
<dbReference type="EMBL" id="JBHSKX010000002">
    <property type="protein sequence ID" value="MFC5367583.1"/>
    <property type="molecule type" value="Genomic_DNA"/>
</dbReference>
<comment type="caution">
    <text evidence="3">The sequence shown here is derived from an EMBL/GenBank/DDBJ whole genome shotgun (WGS) entry which is preliminary data.</text>
</comment>
<dbReference type="Pfam" id="PF01408">
    <property type="entry name" value="GFO_IDH_MocA"/>
    <property type="match status" value="1"/>
</dbReference>